<dbReference type="SUPFAM" id="SSF56371">
    <property type="entry name" value="Ribosome inactivating proteins (RIP)"/>
    <property type="match status" value="1"/>
</dbReference>
<dbReference type="EMBL" id="JACEFO010001882">
    <property type="protein sequence ID" value="KAF8696156.1"/>
    <property type="molecule type" value="Genomic_DNA"/>
</dbReference>
<protein>
    <submittedName>
        <fullName evidence="1">Uncharacterized protein</fullName>
    </submittedName>
</protein>
<reference evidence="1" key="1">
    <citation type="submission" date="2020-07" db="EMBL/GenBank/DDBJ databases">
        <title>Genome sequence and genetic diversity analysis of an under-domesticated orphan crop, white fonio (Digitaria exilis).</title>
        <authorList>
            <person name="Bennetzen J.L."/>
            <person name="Chen S."/>
            <person name="Ma X."/>
            <person name="Wang X."/>
            <person name="Yssel A.E.J."/>
            <person name="Chaluvadi S.R."/>
            <person name="Johnson M."/>
            <person name="Gangashetty P."/>
            <person name="Hamidou F."/>
            <person name="Sanogo M.D."/>
            <person name="Zwaenepoel A."/>
            <person name="Wallace J."/>
            <person name="Van De Peer Y."/>
            <person name="Van Deynze A."/>
        </authorList>
    </citation>
    <scope>NUCLEOTIDE SEQUENCE</scope>
    <source>
        <tissue evidence="1">Leaves</tissue>
    </source>
</reference>
<dbReference type="Proteomes" id="UP000636709">
    <property type="component" value="Unassembled WGS sequence"/>
</dbReference>
<sequence>MWVRRTYISRDDCDYVVNWGKLSTLLVAWQRNGRSRFGVGTHRIEEIAEEVERSVKVTTTRQALTIVDFLLRPLYL</sequence>
<dbReference type="AlphaFoldDB" id="A0A835EJQ9"/>
<evidence type="ECO:0000313" key="2">
    <source>
        <dbReference type="Proteomes" id="UP000636709"/>
    </source>
</evidence>
<dbReference type="GO" id="GO:0030598">
    <property type="term" value="F:rRNA N-glycosylase activity"/>
    <property type="evidence" value="ECO:0007669"/>
    <property type="project" value="InterPro"/>
</dbReference>
<keyword evidence="2" id="KW-1185">Reference proteome</keyword>
<accession>A0A835EJQ9</accession>
<name>A0A835EJQ9_9POAL</name>
<gene>
    <name evidence="1" type="ORF">HU200_037051</name>
</gene>
<evidence type="ECO:0000313" key="1">
    <source>
        <dbReference type="EMBL" id="KAF8696156.1"/>
    </source>
</evidence>
<dbReference type="GO" id="GO:0017148">
    <property type="term" value="P:negative regulation of translation"/>
    <property type="evidence" value="ECO:0007669"/>
    <property type="project" value="InterPro"/>
</dbReference>
<dbReference type="OrthoDB" id="633546at2759"/>
<comment type="caution">
    <text evidence="1">The sequence shown here is derived from an EMBL/GenBank/DDBJ whole genome shotgun (WGS) entry which is preliminary data.</text>
</comment>
<proteinExistence type="predicted"/>
<dbReference type="InterPro" id="IPR036041">
    <property type="entry name" value="Ribosome-inact_prot_sf"/>
</dbReference>
<organism evidence="1 2">
    <name type="scientific">Digitaria exilis</name>
    <dbReference type="NCBI Taxonomy" id="1010633"/>
    <lineage>
        <taxon>Eukaryota</taxon>
        <taxon>Viridiplantae</taxon>
        <taxon>Streptophyta</taxon>
        <taxon>Embryophyta</taxon>
        <taxon>Tracheophyta</taxon>
        <taxon>Spermatophyta</taxon>
        <taxon>Magnoliopsida</taxon>
        <taxon>Liliopsida</taxon>
        <taxon>Poales</taxon>
        <taxon>Poaceae</taxon>
        <taxon>PACMAD clade</taxon>
        <taxon>Panicoideae</taxon>
        <taxon>Panicodae</taxon>
        <taxon>Paniceae</taxon>
        <taxon>Anthephorinae</taxon>
        <taxon>Digitaria</taxon>
    </lineage>
</organism>